<proteinExistence type="inferred from homology"/>
<dbReference type="InterPro" id="IPR005925">
    <property type="entry name" value="Agmatinase-rel"/>
</dbReference>
<gene>
    <name evidence="5" type="ORF">PAP_01660</name>
</gene>
<feature type="binding site" evidence="4">
    <location>
        <position position="133"/>
    </location>
    <ligand>
        <name>Mn(2+)</name>
        <dbReference type="ChEBI" id="CHEBI:29035"/>
        <label>1</label>
    </ligand>
</feature>
<reference evidence="5 6" key="2">
    <citation type="journal article" date="2015" name="Genome Announc.">
        <title>Complete Genome Sequence of Hyperthermophilic Piezophilic Archaeon Palaeococcus pacificus DY20341T, Isolated from Deep-Sea Hydrothermal Sediments.</title>
        <authorList>
            <person name="Zeng X."/>
            <person name="Jebbar M."/>
            <person name="Shao Z."/>
        </authorList>
    </citation>
    <scope>NUCLEOTIDE SEQUENCE [LARGE SCALE GENOMIC DNA]</scope>
    <source>
        <strain evidence="5 6">DY20341</strain>
    </source>
</reference>
<protein>
    <submittedName>
        <fullName evidence="5">Agmatinase</fullName>
    </submittedName>
</protein>
<feature type="binding site" evidence="4">
    <location>
        <position position="114"/>
    </location>
    <ligand>
        <name>Mn(2+)</name>
        <dbReference type="ChEBI" id="CHEBI:29035"/>
        <label>1</label>
    </ligand>
</feature>
<dbReference type="PIRSF" id="PIRSF036979">
    <property type="entry name" value="Arginase"/>
    <property type="match status" value="1"/>
</dbReference>
<name>A0A075LRN1_9EURY</name>
<organism evidence="5 6">
    <name type="scientific">Palaeococcus pacificus DY20341</name>
    <dbReference type="NCBI Taxonomy" id="1343739"/>
    <lineage>
        <taxon>Archaea</taxon>
        <taxon>Methanobacteriati</taxon>
        <taxon>Methanobacteriota</taxon>
        <taxon>Thermococci</taxon>
        <taxon>Thermococcales</taxon>
        <taxon>Thermococcaceae</taxon>
        <taxon>Palaeococcus</taxon>
    </lineage>
</organism>
<dbReference type="PROSITE" id="PS51409">
    <property type="entry name" value="ARGINASE_2"/>
    <property type="match status" value="1"/>
</dbReference>
<dbReference type="Proteomes" id="UP000027981">
    <property type="component" value="Chromosome"/>
</dbReference>
<dbReference type="Pfam" id="PF00491">
    <property type="entry name" value="Arginase"/>
    <property type="match status" value="1"/>
</dbReference>
<accession>A0A075LRN1</accession>
<dbReference type="eggNOG" id="arCOG01700">
    <property type="taxonomic scope" value="Archaea"/>
</dbReference>
<feature type="binding site" evidence="4">
    <location>
        <position position="213"/>
    </location>
    <ligand>
        <name>Mn(2+)</name>
        <dbReference type="ChEBI" id="CHEBI:29035"/>
        <label>1</label>
    </ligand>
</feature>
<dbReference type="InterPro" id="IPR023696">
    <property type="entry name" value="Ureohydrolase_dom_sf"/>
</dbReference>
<keyword evidence="4" id="KW-0464">Manganese</keyword>
<reference evidence="6" key="1">
    <citation type="submission" date="2013-06" db="EMBL/GenBank/DDBJ databases">
        <title>Complete Genome Sequence of Hyperthermophilic Palaeococcus pacificus DY20341T, Isolated from a Deep-Sea Hydrothermal Sediments.</title>
        <authorList>
            <person name="Zeng X."/>
            <person name="Shao Z."/>
        </authorList>
    </citation>
    <scope>NUCLEOTIDE SEQUENCE [LARGE SCALE GENOMIC DNA]</scope>
    <source>
        <strain evidence="6">DY20341</strain>
    </source>
</reference>
<dbReference type="CDD" id="cd11593">
    <property type="entry name" value="Agmatinase-like_2"/>
    <property type="match status" value="1"/>
</dbReference>
<dbReference type="PANTHER" id="PTHR11358">
    <property type="entry name" value="ARGINASE/AGMATINASE"/>
    <property type="match status" value="1"/>
</dbReference>
<evidence type="ECO:0000256" key="1">
    <source>
        <dbReference type="ARBA" id="ARBA00009227"/>
    </source>
</evidence>
<dbReference type="SUPFAM" id="SSF52768">
    <property type="entry name" value="Arginase/deacetylase"/>
    <property type="match status" value="1"/>
</dbReference>
<keyword evidence="2 4" id="KW-0479">Metal-binding</keyword>
<keyword evidence="6" id="KW-1185">Reference proteome</keyword>
<evidence type="ECO:0000256" key="2">
    <source>
        <dbReference type="ARBA" id="ARBA00022723"/>
    </source>
</evidence>
<sequence length="289" mass="32353">MEFFYTYKSIETALPLVDVENAKFAILGIPFDGTTSYKPGARFGPTLIRQGTVNLESYILDYDIDLAELNIADIGDLEVVAGNPLQTVKMGIETIRELKEANPNVIPIILGGEHSMTYAPVKALMPKSYVVFDAHLDLRDEYESNPWNHACVARRISELGVEIAEFGIRSGIREEVEYAKEKGITWVHAREYSVERFKEVVKDLPEPVYVSIDIDAFDLSMVPSTGTPEAGGLRFWEVIEALEWLVKNKRIVGFDIMEVAGMEIGDVTALTGAKLLFYFIGMMEKFGKP</sequence>
<dbReference type="OrthoDB" id="7186at2157"/>
<feature type="binding site" evidence="4">
    <location>
        <position position="135"/>
    </location>
    <ligand>
        <name>Mn(2+)</name>
        <dbReference type="ChEBI" id="CHEBI:29035"/>
        <label>1</label>
    </ligand>
</feature>
<keyword evidence="3" id="KW-0378">Hydrolase</keyword>
<dbReference type="PANTHER" id="PTHR11358:SF26">
    <property type="entry name" value="GUANIDINO ACID HYDROLASE, MITOCHONDRIAL"/>
    <property type="match status" value="1"/>
</dbReference>
<dbReference type="RefSeq" id="WP_048164310.1">
    <property type="nucleotide sequence ID" value="NZ_CP006019.1"/>
</dbReference>
<evidence type="ECO:0000313" key="5">
    <source>
        <dbReference type="EMBL" id="AIF68771.1"/>
    </source>
</evidence>
<evidence type="ECO:0000313" key="6">
    <source>
        <dbReference type="Proteomes" id="UP000027981"/>
    </source>
</evidence>
<dbReference type="NCBIfam" id="TIGR01230">
    <property type="entry name" value="agmatinase"/>
    <property type="match status" value="1"/>
</dbReference>
<dbReference type="STRING" id="1343739.PAP_01660"/>
<comment type="similarity">
    <text evidence="1">Belongs to the arginase family. Agmatinase subfamily.</text>
</comment>
<dbReference type="GO" id="GO:0008783">
    <property type="term" value="F:agmatinase activity"/>
    <property type="evidence" value="ECO:0007669"/>
    <property type="project" value="TreeGrafter"/>
</dbReference>
<dbReference type="HOGENOM" id="CLU_039478_0_2_2"/>
<dbReference type="AlphaFoldDB" id="A0A075LRN1"/>
<dbReference type="EMBL" id="CP006019">
    <property type="protein sequence ID" value="AIF68771.1"/>
    <property type="molecule type" value="Genomic_DNA"/>
</dbReference>
<dbReference type="InterPro" id="IPR006035">
    <property type="entry name" value="Ureohydrolase"/>
</dbReference>
<dbReference type="GO" id="GO:0046872">
    <property type="term" value="F:metal ion binding"/>
    <property type="evidence" value="ECO:0007669"/>
    <property type="project" value="UniProtKB-KW"/>
</dbReference>
<feature type="binding site" evidence="4">
    <location>
        <position position="215"/>
    </location>
    <ligand>
        <name>Mn(2+)</name>
        <dbReference type="ChEBI" id="CHEBI:29035"/>
        <label>1</label>
    </ligand>
</feature>
<evidence type="ECO:0000256" key="3">
    <source>
        <dbReference type="ARBA" id="ARBA00022801"/>
    </source>
</evidence>
<dbReference type="Gene3D" id="3.40.800.10">
    <property type="entry name" value="Ureohydrolase domain"/>
    <property type="match status" value="1"/>
</dbReference>
<dbReference type="GO" id="GO:0033389">
    <property type="term" value="P:putrescine biosynthetic process from arginine, via agmatine"/>
    <property type="evidence" value="ECO:0007669"/>
    <property type="project" value="TreeGrafter"/>
</dbReference>
<comment type="cofactor">
    <cofactor evidence="4">
        <name>Mn(2+)</name>
        <dbReference type="ChEBI" id="CHEBI:29035"/>
    </cofactor>
    <text evidence="4">Binds 2 manganese ions per subunit.</text>
</comment>
<dbReference type="GeneID" id="24841465"/>
<evidence type="ECO:0000256" key="4">
    <source>
        <dbReference type="PIRSR" id="PIRSR036979-1"/>
    </source>
</evidence>
<feature type="binding site" evidence="4">
    <location>
        <position position="137"/>
    </location>
    <ligand>
        <name>Mn(2+)</name>
        <dbReference type="ChEBI" id="CHEBI:29035"/>
        <label>1</label>
    </ligand>
</feature>
<dbReference type="KEGG" id="ppac:PAP_01660"/>